<dbReference type="OrthoDB" id="10255772at2759"/>
<sequence length="1521" mass="172355">MTPDSSIAVPSSNSVDNPQFNVIASEPEPVDGLPSPKLKKIATDLIFNNLVELGKSLPNGSLPLHVADMKLPMRSLTSDTMYEMSFRKWFRHLMKTVVGGEEPESSPIDTHFDDDLMLQTNELEVPFSELSDWDNYYYSEELLLNYYKRLPKSHKDFLCNVRSDDILNVLCEEDLHINLKGIKSICNTDHMNALYQDIYDLYLVGKALEKLPTSKRIAKQNSVINLFSRIDSDRNLLDNLTEKLLPFIQKSFLRSNSHTELNRLFLSAEMAVLDVQPVCSIKDEFILSLAYLDWLFSLPPALPLSSLQTGQLSTIRASNVDALFSKLTMYMIQNITFSVPPIDELNTSIHPLFVWFLSSGIFNGYAFITEWSSPTLATLSPLTPEDYTVLCLNNCVTIDLVPEVRRKTEREVEEIAEVDVDTDTSIVIVSGYHWRKAVADAIMTHEMLEFLEKNPFINQSPYKDIVEAFPPVQDIIGRDLQTQLAVMQRSILPLSSEIIFIRMLLENIYLVGPQPSSTAMKRRTYAYSYVPYEILTFLSPSPTPGLYWDQSMYILIRHVLDYIIVRDVNKGAVYSAVYSRFMQFYEQCLKEVSSCQNKSPKQLDDIFEAQLNDLFNLEIFKEKFYFKQLPQSQSLTIPANAGRYFSTLIVRGVLSRLPAHSKVLIKLLLHIAISFMVYLRVITDYQLYVNTPEPPVSNPSTTFSRMMAYLSHTPSWRLFLLVVDSFAKFLGSGQLKAHVLDMFLVTHMNYKDCVDTFELDSAFEEDSVLSPEAAKDAQDLTKLILTRTLQIFYTQFMREEAQWAIQKGVPERKLDGLVHILHSSHPIIFYLYNLTVLLRAHEQDSTKPVISKSIPFSDLPYVVKYLQNLLPDIKFYKQVAGPHNREPCIYAVSASKTLIVPLPLPLDGSNKASVRFAYRISQSASTNKDGASLNEDTSSRWSVLKEVQQSWTCIYLRHKSIYTLDPIREENLAIYLLYRVVYNMVICRAHGNISVIEKILTSKVLPDKYLHNSQLFNPIDFAYIRKYIAESNRLADELELRVQRTYKSCSLGILDLFSQSLLPVAVDFTFKDCIRSAVLRTLMLRLITLFDADLATLDFSPLWANSHSKEDASVLPKSIQEEPYVFGGELITQHASDNTAADIGSKTEDPRDNVGNAILERNNDTSKSLPSDENYSVTDDDVLSITVVLDSIQSLHKADLPSLVFKHFARCSQPYFAPQWNLNSIDPALLTLHQQQRLSLKSLLFPGFYLPHELSLILTTVSELSQTRYIVGLEDTDYTPVAISFALLIQHFISHLSAGDLLLLLVACTGAPICHVFSNKLYLEMCLQYPIFHQLLSTRILEDILAYLPENLFELLGLNLEYVDPIIYLHDDDPNTVADLTTDQQELLELMARAIGLHPSNVTLLRLLPGGACSFFNSLKATCGSLPKVAVIVAEQGIPDSLTISLPDSQHSEVISLKDVSFRDLTNRINGLLASGLSGKHVAAYLDLKNLEAKSFRCACPQDLTFVYNVLQILAVCSMYR</sequence>
<organism evidence="2 3">
    <name type="scientific">Giardia intestinalis (strain P15)</name>
    <name type="common">Giardia lamblia</name>
    <dbReference type="NCBI Taxonomy" id="658858"/>
    <lineage>
        <taxon>Eukaryota</taxon>
        <taxon>Metamonada</taxon>
        <taxon>Diplomonadida</taxon>
        <taxon>Hexamitidae</taxon>
        <taxon>Giardiinae</taxon>
        <taxon>Giardia</taxon>
    </lineage>
</organism>
<reference evidence="2 3" key="1">
    <citation type="journal article" date="2010" name="BMC Genomics">
        <title>Genome analysis and comparative genomics of a Giardia intestinalis assemblage E isolate.</title>
        <authorList>
            <person name="Jerlstrom-Hultqvist J."/>
            <person name="Franzen O."/>
            <person name="Ankarklev J."/>
            <person name="Xu F."/>
            <person name="Nohynkova E."/>
            <person name="Andersson J.O."/>
            <person name="Svard S.G."/>
            <person name="Andersson B."/>
        </authorList>
    </citation>
    <scope>NUCLEOTIDE SEQUENCE [LARGE SCALE GENOMIC DNA]</scope>
    <source>
        <strain evidence="2 3">P15</strain>
    </source>
</reference>
<evidence type="ECO:0000256" key="1">
    <source>
        <dbReference type="SAM" id="MobiDB-lite"/>
    </source>
</evidence>
<accession>E1F2T3</accession>
<dbReference type="OMA" id="HIAISFM"/>
<protein>
    <submittedName>
        <fullName evidence="2">Uncharacterized protein</fullName>
    </submittedName>
</protein>
<name>E1F2T3_GIAIA</name>
<evidence type="ECO:0000313" key="2">
    <source>
        <dbReference type="EMBL" id="EFO63243.1"/>
    </source>
</evidence>
<dbReference type="EMBL" id="ACVC01000140">
    <property type="protein sequence ID" value="EFO63243.1"/>
    <property type="molecule type" value="Genomic_DNA"/>
</dbReference>
<evidence type="ECO:0000313" key="3">
    <source>
        <dbReference type="Proteomes" id="UP000008974"/>
    </source>
</evidence>
<gene>
    <name evidence="2" type="ORF">GLP15_3098</name>
</gene>
<dbReference type="VEuPathDB" id="GiardiaDB:GLP15_3098"/>
<feature type="region of interest" description="Disordered" evidence="1">
    <location>
        <begin position="1138"/>
        <end position="1173"/>
    </location>
</feature>
<comment type="caution">
    <text evidence="2">The sequence shown here is derived from an EMBL/GenBank/DDBJ whole genome shotgun (WGS) entry which is preliminary data.</text>
</comment>
<feature type="region of interest" description="Disordered" evidence="1">
    <location>
        <begin position="1"/>
        <end position="20"/>
    </location>
</feature>
<dbReference type="Proteomes" id="UP000008974">
    <property type="component" value="Unassembled WGS sequence"/>
</dbReference>
<proteinExistence type="predicted"/>